<dbReference type="PANTHER" id="PTHR31465:SF9">
    <property type="entry name" value="SPHINGOID LONG-CHAIN BASE TRANSPORTER RSB1"/>
    <property type="match status" value="1"/>
</dbReference>
<feature type="transmembrane region" description="Helical" evidence="9">
    <location>
        <begin position="114"/>
        <end position="137"/>
    </location>
</feature>
<name>A0AAV5RGN7_STABA</name>
<protein>
    <recommendedName>
        <fullName evidence="8">Sphingoid long-chain base transporter RSB1</fullName>
    </recommendedName>
</protein>
<feature type="transmembrane region" description="Helical" evidence="9">
    <location>
        <begin position="78"/>
        <end position="102"/>
    </location>
</feature>
<feature type="transmembrane region" description="Helical" evidence="9">
    <location>
        <begin position="198"/>
        <end position="218"/>
    </location>
</feature>
<comment type="subcellular location">
    <subcellularLocation>
        <location evidence="1">Cell membrane</location>
        <topology evidence="1">Multi-pass membrane protein</topology>
    </subcellularLocation>
</comment>
<keyword evidence="5" id="KW-0445">Lipid transport</keyword>
<keyword evidence="11" id="KW-1185">Reference proteome</keyword>
<evidence type="ECO:0000256" key="8">
    <source>
        <dbReference type="ARBA" id="ARBA00041117"/>
    </source>
</evidence>
<reference evidence="10 11" key="1">
    <citation type="journal article" date="2023" name="Elife">
        <title>Identification of key yeast species and microbe-microbe interactions impacting larval growth of Drosophila in the wild.</title>
        <authorList>
            <person name="Mure A."/>
            <person name="Sugiura Y."/>
            <person name="Maeda R."/>
            <person name="Honda K."/>
            <person name="Sakurai N."/>
            <person name="Takahashi Y."/>
            <person name="Watada M."/>
            <person name="Katoh T."/>
            <person name="Gotoh A."/>
            <person name="Gotoh Y."/>
            <person name="Taniguchi I."/>
            <person name="Nakamura K."/>
            <person name="Hayashi T."/>
            <person name="Katayama T."/>
            <person name="Uemura T."/>
            <person name="Hattori Y."/>
        </authorList>
    </citation>
    <scope>NUCLEOTIDE SEQUENCE [LARGE SCALE GENOMIC DNA]</scope>
    <source>
        <strain evidence="10 11">SB-73</strain>
    </source>
</reference>
<keyword evidence="3 9" id="KW-0812">Transmembrane</keyword>
<dbReference type="GO" id="GO:0000324">
    <property type="term" value="C:fungal-type vacuole"/>
    <property type="evidence" value="ECO:0007669"/>
    <property type="project" value="TreeGrafter"/>
</dbReference>
<evidence type="ECO:0000256" key="2">
    <source>
        <dbReference type="ARBA" id="ARBA00009969"/>
    </source>
</evidence>
<dbReference type="InterPro" id="IPR007568">
    <property type="entry name" value="RTA1"/>
</dbReference>
<evidence type="ECO:0000256" key="7">
    <source>
        <dbReference type="ARBA" id="ARBA00037472"/>
    </source>
</evidence>
<evidence type="ECO:0000256" key="1">
    <source>
        <dbReference type="ARBA" id="ARBA00004651"/>
    </source>
</evidence>
<keyword evidence="4 9" id="KW-1133">Transmembrane helix</keyword>
<keyword evidence="6 9" id="KW-0472">Membrane</keyword>
<feature type="transmembrane region" description="Helical" evidence="9">
    <location>
        <begin position="238"/>
        <end position="262"/>
    </location>
</feature>
<evidence type="ECO:0000256" key="6">
    <source>
        <dbReference type="ARBA" id="ARBA00023136"/>
    </source>
</evidence>
<organism evidence="10 11">
    <name type="scientific">Starmerella bacillaris</name>
    <name type="common">Yeast</name>
    <name type="synonym">Candida zemplinina</name>
    <dbReference type="NCBI Taxonomy" id="1247836"/>
    <lineage>
        <taxon>Eukaryota</taxon>
        <taxon>Fungi</taxon>
        <taxon>Dikarya</taxon>
        <taxon>Ascomycota</taxon>
        <taxon>Saccharomycotina</taxon>
        <taxon>Dipodascomycetes</taxon>
        <taxon>Dipodascales</taxon>
        <taxon>Trichomonascaceae</taxon>
        <taxon>Starmerella</taxon>
    </lineage>
</organism>
<dbReference type="AlphaFoldDB" id="A0AAV5RGN7"/>
<evidence type="ECO:0000313" key="11">
    <source>
        <dbReference type="Proteomes" id="UP001362899"/>
    </source>
</evidence>
<feature type="transmembrane region" description="Helical" evidence="9">
    <location>
        <begin position="12"/>
        <end position="32"/>
    </location>
</feature>
<evidence type="ECO:0000313" key="10">
    <source>
        <dbReference type="EMBL" id="GMM50372.1"/>
    </source>
</evidence>
<dbReference type="PANTHER" id="PTHR31465">
    <property type="entry name" value="PROTEIN RTA1-RELATED"/>
    <property type="match status" value="1"/>
</dbReference>
<keyword evidence="5" id="KW-0813">Transport</keyword>
<evidence type="ECO:0000256" key="5">
    <source>
        <dbReference type="ARBA" id="ARBA00023055"/>
    </source>
</evidence>
<evidence type="ECO:0000256" key="9">
    <source>
        <dbReference type="SAM" id="Phobius"/>
    </source>
</evidence>
<dbReference type="Pfam" id="PF04479">
    <property type="entry name" value="RTA1"/>
    <property type="match status" value="1"/>
</dbReference>
<comment type="function">
    <text evidence="7">Catalyzes the ATP-dependent translocation of sphingoid long-chain bases (LCBs) from the cytoplasmic site toward the extracytoplasmic side of the membrane (flip-flop). Involved in the establishment of the functional lipid asymmetry of the plasma membrane. Regulates intracellular levels of LCBs, sphingolipid precursors that are growth inhibitory at increased levels.</text>
</comment>
<comment type="caution">
    <text evidence="10">The sequence shown here is derived from an EMBL/GenBank/DDBJ whole genome shotgun (WGS) entry which is preliminary data.</text>
</comment>
<evidence type="ECO:0000256" key="3">
    <source>
        <dbReference type="ARBA" id="ARBA00022692"/>
    </source>
</evidence>
<dbReference type="EMBL" id="BTGC01000003">
    <property type="protein sequence ID" value="GMM50372.1"/>
    <property type="molecule type" value="Genomic_DNA"/>
</dbReference>
<dbReference type="GO" id="GO:0006869">
    <property type="term" value="P:lipid transport"/>
    <property type="evidence" value="ECO:0007669"/>
    <property type="project" value="UniProtKB-KW"/>
</dbReference>
<dbReference type="GO" id="GO:0005886">
    <property type="term" value="C:plasma membrane"/>
    <property type="evidence" value="ECO:0007669"/>
    <property type="project" value="UniProtKB-SubCell"/>
</dbReference>
<gene>
    <name evidence="10" type="ORF">DASB73_013300</name>
</gene>
<proteinExistence type="inferred from homology"/>
<dbReference type="Proteomes" id="UP001362899">
    <property type="component" value="Unassembled WGS sequence"/>
</dbReference>
<accession>A0AAV5RGN7</accession>
<comment type="similarity">
    <text evidence="2">Belongs to the lipid-translocating exporter (LTE) (TC 9.A.26.1) family.</text>
</comment>
<evidence type="ECO:0000256" key="4">
    <source>
        <dbReference type="ARBA" id="ARBA00022989"/>
    </source>
</evidence>
<sequence>MSGNIYGFVPNLGANLAATILFGIITAFQFIFGILTREFFFGSMWVITAGAEVCGYVCRTISHFEPDTTSTEYKIQLVTLMIGPVFMAAGLYYQLGVLVTLYGRQYSLVTPRKYTIVFSTLDVIALFMQGAGGGIAAGQNPSSVNVGRWVMVGGIIFQVIVLTVFIFVFSYVVYRIFYATGEAHWSGEYARNRKRPLFKYWLPSVFVSLIFLEIRSIYRVVELSEGWNGPLMVTESYFLVLDGLMIFLGMLPLTIVFPGLAYGRMSITNKNGGLIEKVDTFDDEAELNVFYELK</sequence>
<feature type="transmembrane region" description="Helical" evidence="9">
    <location>
        <begin position="149"/>
        <end position="177"/>
    </location>
</feature>